<name>A0A4C1ZQD7_EUMVA</name>
<dbReference type="Proteomes" id="UP000299102">
    <property type="component" value="Unassembled WGS sequence"/>
</dbReference>
<organism evidence="1 2">
    <name type="scientific">Eumeta variegata</name>
    <name type="common">Bagworm moth</name>
    <name type="synonym">Eumeta japonica</name>
    <dbReference type="NCBI Taxonomy" id="151549"/>
    <lineage>
        <taxon>Eukaryota</taxon>
        <taxon>Metazoa</taxon>
        <taxon>Ecdysozoa</taxon>
        <taxon>Arthropoda</taxon>
        <taxon>Hexapoda</taxon>
        <taxon>Insecta</taxon>
        <taxon>Pterygota</taxon>
        <taxon>Neoptera</taxon>
        <taxon>Endopterygota</taxon>
        <taxon>Lepidoptera</taxon>
        <taxon>Glossata</taxon>
        <taxon>Ditrysia</taxon>
        <taxon>Tineoidea</taxon>
        <taxon>Psychidae</taxon>
        <taxon>Oiketicinae</taxon>
        <taxon>Eumeta</taxon>
    </lineage>
</organism>
<accession>A0A4C1ZQD7</accession>
<gene>
    <name evidence="1" type="ORF">EVAR_63671_1</name>
</gene>
<dbReference type="EMBL" id="BGZK01002047">
    <property type="protein sequence ID" value="GBP89958.1"/>
    <property type="molecule type" value="Genomic_DNA"/>
</dbReference>
<evidence type="ECO:0000313" key="1">
    <source>
        <dbReference type="EMBL" id="GBP89958.1"/>
    </source>
</evidence>
<reference evidence="1 2" key="1">
    <citation type="journal article" date="2019" name="Commun. Biol.">
        <title>The bagworm genome reveals a unique fibroin gene that provides high tensile strength.</title>
        <authorList>
            <person name="Kono N."/>
            <person name="Nakamura H."/>
            <person name="Ohtoshi R."/>
            <person name="Tomita M."/>
            <person name="Numata K."/>
            <person name="Arakawa K."/>
        </authorList>
    </citation>
    <scope>NUCLEOTIDE SEQUENCE [LARGE SCALE GENOMIC DNA]</scope>
</reference>
<dbReference type="AlphaFoldDB" id="A0A4C1ZQD7"/>
<comment type="caution">
    <text evidence="1">The sequence shown here is derived from an EMBL/GenBank/DDBJ whole genome shotgun (WGS) entry which is preliminary data.</text>
</comment>
<sequence length="108" mass="12868">MMYAVNRDTRIRRPKRYASKKHRFSTLTKCVYRRARRNCKVAKTFGPSPYKNLYLHDGRRTSWKISSVCREPVTHERRARPSGRTTVRSPNNRRSLHFFYLSNISGGY</sequence>
<evidence type="ECO:0000313" key="2">
    <source>
        <dbReference type="Proteomes" id="UP000299102"/>
    </source>
</evidence>
<keyword evidence="2" id="KW-1185">Reference proteome</keyword>
<proteinExistence type="predicted"/>
<protein>
    <submittedName>
        <fullName evidence="1">Uncharacterized protein</fullName>
    </submittedName>
</protein>